<evidence type="ECO:0000313" key="3">
    <source>
        <dbReference type="Proteomes" id="UP000265703"/>
    </source>
</evidence>
<dbReference type="Pfam" id="PF07714">
    <property type="entry name" value="PK_Tyr_Ser-Thr"/>
    <property type="match status" value="1"/>
</dbReference>
<evidence type="ECO:0000259" key="1">
    <source>
        <dbReference type="PROSITE" id="PS50011"/>
    </source>
</evidence>
<name>A0A397S5I1_9GLOM</name>
<dbReference type="Proteomes" id="UP000265703">
    <property type="component" value="Unassembled WGS sequence"/>
</dbReference>
<reference evidence="2 3" key="1">
    <citation type="submission" date="2018-06" db="EMBL/GenBank/DDBJ databases">
        <title>Comparative genomics reveals the genomic features of Rhizophagus irregularis, R. cerebriforme, R. diaphanum and Gigaspora rosea, and their symbiotic lifestyle signature.</title>
        <authorList>
            <person name="Morin E."/>
            <person name="San Clemente H."/>
            <person name="Chen E.C.H."/>
            <person name="De La Providencia I."/>
            <person name="Hainaut M."/>
            <person name="Kuo A."/>
            <person name="Kohler A."/>
            <person name="Murat C."/>
            <person name="Tang N."/>
            <person name="Roy S."/>
            <person name="Loubradou J."/>
            <person name="Henrissat B."/>
            <person name="Grigoriev I.V."/>
            <person name="Corradi N."/>
            <person name="Roux C."/>
            <person name="Martin F.M."/>
        </authorList>
    </citation>
    <scope>NUCLEOTIDE SEQUENCE [LARGE SCALE GENOMIC DNA]</scope>
    <source>
        <strain evidence="2 3">DAOM 227022</strain>
    </source>
</reference>
<dbReference type="EMBL" id="QKYT01000823">
    <property type="protein sequence ID" value="RIA81258.1"/>
    <property type="molecule type" value="Genomic_DNA"/>
</dbReference>
<keyword evidence="3" id="KW-1185">Reference proteome</keyword>
<dbReference type="InterPro" id="IPR051681">
    <property type="entry name" value="Ser/Thr_Kinases-Pseudokinases"/>
</dbReference>
<dbReference type="SUPFAM" id="SSF56112">
    <property type="entry name" value="Protein kinase-like (PK-like)"/>
    <property type="match status" value="1"/>
</dbReference>
<dbReference type="GO" id="GO:0004674">
    <property type="term" value="F:protein serine/threonine kinase activity"/>
    <property type="evidence" value="ECO:0007669"/>
    <property type="project" value="TreeGrafter"/>
</dbReference>
<comment type="caution">
    <text evidence="2">The sequence shown here is derived from an EMBL/GenBank/DDBJ whole genome shotgun (WGS) entry which is preliminary data.</text>
</comment>
<dbReference type="AlphaFoldDB" id="A0A397S5I1"/>
<protein>
    <recommendedName>
        <fullName evidence="1">Protein kinase domain-containing protein</fullName>
    </recommendedName>
</protein>
<accession>A0A397S5I1</accession>
<dbReference type="InterPro" id="IPR000719">
    <property type="entry name" value="Prot_kinase_dom"/>
</dbReference>
<sequence length="217" mass="24529">MGMIMWELTTGCKPFTNNKHDIHLIYKILDGERPKITEDTPICYADLIKSCWDTDSKKRPSVAKIHKILGSWIYGNNKKQLNQAKIKRKELINSKKLGPEFAEKPNSEAIYTSRPLSSLISKCSSIYSFSKDYTSTEREFDISFSSLNANTTIQKSSAIWHPNAIRARSSDTLATAATSLKKRNIKYQMSNLTTILENALKIIDKGLPSEKANFSIC</sequence>
<gene>
    <name evidence="2" type="ORF">C1645_837293</name>
</gene>
<organism evidence="2 3">
    <name type="scientific">Glomus cerebriforme</name>
    <dbReference type="NCBI Taxonomy" id="658196"/>
    <lineage>
        <taxon>Eukaryota</taxon>
        <taxon>Fungi</taxon>
        <taxon>Fungi incertae sedis</taxon>
        <taxon>Mucoromycota</taxon>
        <taxon>Glomeromycotina</taxon>
        <taxon>Glomeromycetes</taxon>
        <taxon>Glomerales</taxon>
        <taxon>Glomeraceae</taxon>
        <taxon>Glomus</taxon>
    </lineage>
</organism>
<dbReference type="OrthoDB" id="10261027at2759"/>
<dbReference type="PANTHER" id="PTHR44329">
    <property type="entry name" value="SERINE/THREONINE-PROTEIN KINASE TNNI3K-RELATED"/>
    <property type="match status" value="1"/>
</dbReference>
<dbReference type="PROSITE" id="PS50011">
    <property type="entry name" value="PROTEIN_KINASE_DOM"/>
    <property type="match status" value="1"/>
</dbReference>
<feature type="domain" description="Protein kinase" evidence="1">
    <location>
        <begin position="1"/>
        <end position="69"/>
    </location>
</feature>
<dbReference type="Gene3D" id="1.10.510.10">
    <property type="entry name" value="Transferase(Phosphotransferase) domain 1"/>
    <property type="match status" value="1"/>
</dbReference>
<dbReference type="GO" id="GO:0005524">
    <property type="term" value="F:ATP binding"/>
    <property type="evidence" value="ECO:0007669"/>
    <property type="project" value="InterPro"/>
</dbReference>
<dbReference type="InterPro" id="IPR001245">
    <property type="entry name" value="Ser-Thr/Tyr_kinase_cat_dom"/>
</dbReference>
<evidence type="ECO:0000313" key="2">
    <source>
        <dbReference type="EMBL" id="RIA81258.1"/>
    </source>
</evidence>
<dbReference type="InterPro" id="IPR011009">
    <property type="entry name" value="Kinase-like_dom_sf"/>
</dbReference>
<proteinExistence type="predicted"/>